<dbReference type="InterPro" id="IPR008145">
    <property type="entry name" value="GK/Ca_channel_bsu"/>
</dbReference>
<evidence type="ECO:0000259" key="1">
    <source>
        <dbReference type="PROSITE" id="PS50052"/>
    </source>
</evidence>
<proteinExistence type="predicted"/>
<evidence type="ECO:0000313" key="2">
    <source>
        <dbReference type="EMBL" id="MBC8629159.1"/>
    </source>
</evidence>
<dbReference type="PROSITE" id="PS50052">
    <property type="entry name" value="GUANYLATE_KINASE_2"/>
    <property type="match status" value="1"/>
</dbReference>
<feature type="domain" description="Guanylate kinase-like" evidence="1">
    <location>
        <begin position="2"/>
        <end position="192"/>
    </location>
</feature>
<dbReference type="PROSITE" id="PS00856">
    <property type="entry name" value="GUANYLATE_KINASE_1"/>
    <property type="match status" value="1"/>
</dbReference>
<dbReference type="GO" id="GO:0016301">
    <property type="term" value="F:kinase activity"/>
    <property type="evidence" value="ECO:0007669"/>
    <property type="project" value="UniProtKB-KW"/>
</dbReference>
<accession>A0ABR7PCM1</accession>
<evidence type="ECO:0000313" key="3">
    <source>
        <dbReference type="Proteomes" id="UP000661649"/>
    </source>
</evidence>
<dbReference type="InterPro" id="IPR008144">
    <property type="entry name" value="Guanylate_kin-like_dom"/>
</dbReference>
<dbReference type="Gene3D" id="3.40.50.300">
    <property type="entry name" value="P-loop containing nucleotide triphosphate hydrolases"/>
    <property type="match status" value="1"/>
</dbReference>
<dbReference type="InterPro" id="IPR020590">
    <property type="entry name" value="Guanylate_kinase_CS"/>
</dbReference>
<keyword evidence="2" id="KW-0418">Kinase</keyword>
<dbReference type="RefSeq" id="WP_117457011.1">
    <property type="nucleotide sequence ID" value="NZ_JACRTP010000004.1"/>
</dbReference>
<dbReference type="Pfam" id="PF00625">
    <property type="entry name" value="Guanylate_kin"/>
    <property type="match status" value="1"/>
</dbReference>
<comment type="caution">
    <text evidence="2">The sequence shown here is derived from an EMBL/GenBank/DDBJ whole genome shotgun (WGS) entry which is preliminary data.</text>
</comment>
<dbReference type="SUPFAM" id="SSF52540">
    <property type="entry name" value="P-loop containing nucleoside triphosphate hydrolases"/>
    <property type="match status" value="1"/>
</dbReference>
<name>A0ABR7PCM1_9FIRM</name>
<reference evidence="2 3" key="1">
    <citation type="submission" date="2020-08" db="EMBL/GenBank/DDBJ databases">
        <title>Genome public.</title>
        <authorList>
            <person name="Liu C."/>
            <person name="Sun Q."/>
        </authorList>
    </citation>
    <scope>NUCLEOTIDE SEQUENCE [LARGE SCALE GENOMIC DNA]</scope>
    <source>
        <strain evidence="2 3">3_YM_SP_D4_24.mj</strain>
    </source>
</reference>
<keyword evidence="3" id="KW-1185">Reference proteome</keyword>
<gene>
    <name evidence="2" type="ORF">H8712_11140</name>
</gene>
<dbReference type="EMBL" id="JACRTP010000004">
    <property type="protein sequence ID" value="MBC8629159.1"/>
    <property type="molecule type" value="Genomic_DNA"/>
</dbReference>
<dbReference type="Proteomes" id="UP000661649">
    <property type="component" value="Unassembled WGS sequence"/>
</dbReference>
<keyword evidence="2" id="KW-0808">Transferase</keyword>
<protein>
    <submittedName>
        <fullName evidence="2">Guanylate kinase</fullName>
    </submittedName>
</protein>
<dbReference type="InterPro" id="IPR027417">
    <property type="entry name" value="P-loop_NTPase"/>
</dbReference>
<sequence length="198" mass="23040">MGKIFYIMGKSSSGKDTIYRKLQESENLKLGRLVLYTTRPIRDGEKEGQEYHFVDEAKYFEFDKAEKVIEARTYQTVYGPWTYFTADDGSVDLSKTSYLAIGTLESYQNLKAYYGVASLCPIYVEVEDGERLKRAIAREETQKEPHYEELCRRFLADAEDFSEEKLEQAGIEKRFFNKSLETCLSEITAYIKKRLIES</sequence>
<dbReference type="SMART" id="SM00072">
    <property type="entry name" value="GuKc"/>
    <property type="match status" value="1"/>
</dbReference>
<organism evidence="2 3">
    <name type="scientific">Blautia stercoris</name>
    <dbReference type="NCBI Taxonomy" id="871664"/>
    <lineage>
        <taxon>Bacteria</taxon>
        <taxon>Bacillati</taxon>
        <taxon>Bacillota</taxon>
        <taxon>Clostridia</taxon>
        <taxon>Lachnospirales</taxon>
        <taxon>Lachnospiraceae</taxon>
        <taxon>Blautia</taxon>
    </lineage>
</organism>